<feature type="region of interest" description="Disordered" evidence="3">
    <location>
        <begin position="336"/>
        <end position="478"/>
    </location>
</feature>
<dbReference type="PROSITE" id="PS50081">
    <property type="entry name" value="ZF_DAG_PE_2"/>
    <property type="match status" value="1"/>
</dbReference>
<dbReference type="InterPro" id="IPR046349">
    <property type="entry name" value="C1-like_sf"/>
</dbReference>
<feature type="compositionally biased region" description="Polar residues" evidence="3">
    <location>
        <begin position="426"/>
        <end position="438"/>
    </location>
</feature>
<accession>A0AAD4NCS4</accession>
<sequence>MTAKAFEQAKDGSPIWNETLEFSINPASNEILFEVYDDDFPLSGAINNTKLEKPINDQEKRFLGLAIVGLDELKTGGIHQLKLQGKPYGNANSAEKVSGSIVVECRFLHIASSLPRQPNSLTTPSMRPNPTHNQPGFPVSSLDNRQKGSLTNFQPNYLYNIGGAGDESLNQSPSPPPPLKSTSVLITNPGQAQQSPRRHQQFSYGPQGYGFGDFDDLERIGQGSPNSNQQFEELNLANSYDRQISPSTNSQQSQLHQQVNNFHTQPTRDNIMADELYNPYVIDRRQQQQYSLERAAKQPRMVNERPNTSRSYDEYTAQNVLTYDQQKEPLVIDTGTIVPVNSPQSPEPPPVPPHAQQTESALEETARRARDREPKKPQSKHRERSFFEELRQRLTRGSSKLGRKRAKSLDQQNPELEEAVSVPPSRDQSQTRYPTGQKESIPHHHEVSSTGGSERGPTSPSSASTSQLILELDDSSSPETGGKRYYLIPGVIANEPAAIRLMRSGKKLHVHNNHAFVAVKPRGRVMCNICGRNIAGNFTKQAYQCRDCRKVSHKSCHQRSSSPCHNSNLANLNIIEDVDWVDFLRQYQFEEFISVNGV</sequence>
<feature type="region of interest" description="Disordered" evidence="3">
    <location>
        <begin position="293"/>
        <end position="314"/>
    </location>
</feature>
<proteinExistence type="predicted"/>
<reference evidence="6" key="1">
    <citation type="submission" date="2022-01" db="EMBL/GenBank/DDBJ databases">
        <title>Genome Sequence Resource for Two Populations of Ditylenchus destructor, the Migratory Endoparasitic Phytonematode.</title>
        <authorList>
            <person name="Zhang H."/>
            <person name="Lin R."/>
            <person name="Xie B."/>
        </authorList>
    </citation>
    <scope>NUCLEOTIDE SEQUENCE</scope>
    <source>
        <strain evidence="6">BazhouSP</strain>
    </source>
</reference>
<dbReference type="PANTHER" id="PTHR21119">
    <property type="entry name" value="C2 DOMAIN-CONTAINING PROTEIN"/>
    <property type="match status" value="1"/>
</dbReference>
<dbReference type="SUPFAM" id="SSF49562">
    <property type="entry name" value="C2 domain (Calcium/lipid-binding domain, CaLB)"/>
    <property type="match status" value="1"/>
</dbReference>
<dbReference type="PROSITE" id="PS50004">
    <property type="entry name" value="C2"/>
    <property type="match status" value="1"/>
</dbReference>
<dbReference type="InterPro" id="IPR035892">
    <property type="entry name" value="C2_domain_sf"/>
</dbReference>
<keyword evidence="7" id="KW-1185">Reference proteome</keyword>
<dbReference type="Pfam" id="PF00168">
    <property type="entry name" value="C2"/>
    <property type="match status" value="1"/>
</dbReference>
<dbReference type="GO" id="GO:0046872">
    <property type="term" value="F:metal ion binding"/>
    <property type="evidence" value="ECO:0007669"/>
    <property type="project" value="UniProtKB-KW"/>
</dbReference>
<feature type="compositionally biased region" description="Polar residues" evidence="3">
    <location>
        <begin position="448"/>
        <end position="468"/>
    </location>
</feature>
<evidence type="ECO:0000256" key="3">
    <source>
        <dbReference type="SAM" id="MobiDB-lite"/>
    </source>
</evidence>
<name>A0AAD4NCS4_9BILA</name>
<feature type="compositionally biased region" description="Basic and acidic residues" evidence="3">
    <location>
        <begin position="364"/>
        <end position="376"/>
    </location>
</feature>
<dbReference type="PANTHER" id="PTHR21119:SF5">
    <property type="entry name" value="C2 DOMAIN-CONTAINING PROTEIN"/>
    <property type="match status" value="1"/>
</dbReference>
<dbReference type="Pfam" id="PF00130">
    <property type="entry name" value="C1_1"/>
    <property type="match status" value="1"/>
</dbReference>
<dbReference type="AlphaFoldDB" id="A0AAD4NCS4"/>
<dbReference type="SUPFAM" id="SSF57889">
    <property type="entry name" value="Cysteine-rich domain"/>
    <property type="match status" value="1"/>
</dbReference>
<protein>
    <submittedName>
        <fullName evidence="6">Phorbol esters/diacylglycerol binding domain (C1 domain) domain-containing protein</fullName>
    </submittedName>
</protein>
<keyword evidence="1" id="KW-0479">Metal-binding</keyword>
<dbReference type="Gene3D" id="2.60.40.150">
    <property type="entry name" value="C2 domain"/>
    <property type="match status" value="1"/>
</dbReference>
<dbReference type="InterPro" id="IPR039934">
    <property type="entry name" value="C2CD2/C2CD2L"/>
</dbReference>
<evidence type="ECO:0000259" key="4">
    <source>
        <dbReference type="PROSITE" id="PS50004"/>
    </source>
</evidence>
<feature type="compositionally biased region" description="Polar residues" evidence="3">
    <location>
        <begin position="305"/>
        <end position="314"/>
    </location>
</feature>
<evidence type="ECO:0000313" key="7">
    <source>
        <dbReference type="Proteomes" id="UP001201812"/>
    </source>
</evidence>
<feature type="domain" description="C2" evidence="4">
    <location>
        <begin position="1"/>
        <end position="83"/>
    </location>
</feature>
<feature type="compositionally biased region" description="Polar residues" evidence="3">
    <location>
        <begin position="116"/>
        <end position="134"/>
    </location>
</feature>
<feature type="region of interest" description="Disordered" evidence="3">
    <location>
        <begin position="162"/>
        <end position="203"/>
    </location>
</feature>
<evidence type="ECO:0000256" key="2">
    <source>
        <dbReference type="ARBA" id="ARBA00022833"/>
    </source>
</evidence>
<organism evidence="6 7">
    <name type="scientific">Ditylenchus destructor</name>
    <dbReference type="NCBI Taxonomy" id="166010"/>
    <lineage>
        <taxon>Eukaryota</taxon>
        <taxon>Metazoa</taxon>
        <taxon>Ecdysozoa</taxon>
        <taxon>Nematoda</taxon>
        <taxon>Chromadorea</taxon>
        <taxon>Rhabditida</taxon>
        <taxon>Tylenchina</taxon>
        <taxon>Tylenchomorpha</taxon>
        <taxon>Sphaerularioidea</taxon>
        <taxon>Anguinidae</taxon>
        <taxon>Anguininae</taxon>
        <taxon>Ditylenchus</taxon>
    </lineage>
</organism>
<evidence type="ECO:0000259" key="5">
    <source>
        <dbReference type="PROSITE" id="PS50081"/>
    </source>
</evidence>
<dbReference type="SMART" id="SM00109">
    <property type="entry name" value="C1"/>
    <property type="match status" value="1"/>
</dbReference>
<dbReference type="Proteomes" id="UP001201812">
    <property type="component" value="Unassembled WGS sequence"/>
</dbReference>
<dbReference type="Gene3D" id="3.30.60.20">
    <property type="match status" value="1"/>
</dbReference>
<keyword evidence="2" id="KW-0862">Zinc</keyword>
<dbReference type="PROSITE" id="PS00479">
    <property type="entry name" value="ZF_DAG_PE_1"/>
    <property type="match status" value="1"/>
</dbReference>
<feature type="region of interest" description="Disordered" evidence="3">
    <location>
        <begin position="116"/>
        <end position="148"/>
    </location>
</feature>
<evidence type="ECO:0000313" key="6">
    <source>
        <dbReference type="EMBL" id="KAI1725780.1"/>
    </source>
</evidence>
<dbReference type="EMBL" id="JAKKPZ010000002">
    <property type="protein sequence ID" value="KAI1725780.1"/>
    <property type="molecule type" value="Genomic_DNA"/>
</dbReference>
<feature type="domain" description="Phorbol-ester/DAG-type" evidence="5">
    <location>
        <begin position="513"/>
        <end position="564"/>
    </location>
</feature>
<comment type="caution">
    <text evidence="6">The sequence shown here is derived from an EMBL/GenBank/DDBJ whole genome shotgun (WGS) entry which is preliminary data.</text>
</comment>
<gene>
    <name evidence="6" type="ORF">DdX_02458</name>
</gene>
<feature type="compositionally biased region" description="Polar residues" evidence="3">
    <location>
        <begin position="186"/>
        <end position="195"/>
    </location>
</feature>
<dbReference type="InterPro" id="IPR000008">
    <property type="entry name" value="C2_dom"/>
</dbReference>
<evidence type="ECO:0000256" key="1">
    <source>
        <dbReference type="ARBA" id="ARBA00022723"/>
    </source>
</evidence>
<dbReference type="InterPro" id="IPR002219">
    <property type="entry name" value="PKC_DAG/PE"/>
</dbReference>